<dbReference type="InterPro" id="IPR036291">
    <property type="entry name" value="NAD(P)-bd_dom_sf"/>
</dbReference>
<evidence type="ECO:0000313" key="4">
    <source>
        <dbReference type="EMBL" id="PFH62600.1"/>
    </source>
</evidence>
<dbReference type="Pfam" id="PF05368">
    <property type="entry name" value="NmrA"/>
    <property type="match status" value="1"/>
</dbReference>
<dbReference type="InterPro" id="IPR051609">
    <property type="entry name" value="NmrA/Isoflavone_reductase-like"/>
</dbReference>
<dbReference type="InterPro" id="IPR008030">
    <property type="entry name" value="NmrA-like"/>
</dbReference>
<reference evidence="4 5" key="1">
    <citation type="journal article" date="2015" name="BMC Genomics">
        <title>Gene expression during zombie ant biting behavior reflects the complexity underlying fungal parasitic behavioral manipulation.</title>
        <authorList>
            <person name="de Bekker C."/>
            <person name="Ohm R.A."/>
            <person name="Loreto R.G."/>
            <person name="Sebastian A."/>
            <person name="Albert I."/>
            <person name="Merrow M."/>
            <person name="Brachmann A."/>
            <person name="Hughes D.P."/>
        </authorList>
    </citation>
    <scope>NUCLEOTIDE SEQUENCE [LARGE SCALE GENOMIC DNA]</scope>
    <source>
        <strain evidence="4 5">SC16a</strain>
    </source>
</reference>
<protein>
    <recommendedName>
        <fullName evidence="3">NmrA-like domain-containing protein</fullName>
    </recommendedName>
</protein>
<evidence type="ECO:0000256" key="2">
    <source>
        <dbReference type="ARBA" id="ARBA00023002"/>
    </source>
</evidence>
<dbReference type="EMBL" id="LAZP02000023">
    <property type="protein sequence ID" value="PFH62600.1"/>
    <property type="molecule type" value="Genomic_DNA"/>
</dbReference>
<comment type="caution">
    <text evidence="4">The sequence shown here is derived from an EMBL/GenBank/DDBJ whole genome shotgun (WGS) entry which is preliminary data.</text>
</comment>
<dbReference type="AlphaFoldDB" id="A0A2A9PNZ2"/>
<proteinExistence type="predicted"/>
<accession>A0A2A9PNZ2</accession>
<evidence type="ECO:0000313" key="5">
    <source>
        <dbReference type="Proteomes" id="UP000037136"/>
    </source>
</evidence>
<dbReference type="SUPFAM" id="SSF51735">
    <property type="entry name" value="NAD(P)-binding Rossmann-fold domains"/>
    <property type="match status" value="1"/>
</dbReference>
<name>A0A2A9PNZ2_OPHUN</name>
<keyword evidence="5" id="KW-1185">Reference proteome</keyword>
<dbReference type="OrthoDB" id="419598at2759"/>
<sequence length="314" mass="34400">MRIVVAGGGGLGYLLATQLSRAANAYSVVVLSRIPRLEFAQLDVQLHVVDYNDRNRLAFALQGVDLVISTVSGLAQINLIHAAVHGRVGLFVPSEFEGSISRRPAADPLDRGSAQALALLQHLARQSRIRYTVFSCGLFMERFHPSGLAYLNIGRGSAIAHPGDYVVDINGATAEFADRDARGRSVRVCLSSVYDVVRFLVAAIDLGTDRWPVEFTMYGSRMTLHELVDTCSRLRNVNFHRQTHSVAELQAYVGHCNHAGDAAGVAYYQRLLATANGRYDFSHATLNDAIARSDLGQVQPLTLSQWLFNMLQSS</sequence>
<evidence type="ECO:0000259" key="3">
    <source>
        <dbReference type="Pfam" id="PF05368"/>
    </source>
</evidence>
<organism evidence="4 5">
    <name type="scientific">Ophiocordyceps unilateralis</name>
    <name type="common">Zombie-ant fungus</name>
    <name type="synonym">Torrubia unilateralis</name>
    <dbReference type="NCBI Taxonomy" id="268505"/>
    <lineage>
        <taxon>Eukaryota</taxon>
        <taxon>Fungi</taxon>
        <taxon>Dikarya</taxon>
        <taxon>Ascomycota</taxon>
        <taxon>Pezizomycotina</taxon>
        <taxon>Sordariomycetes</taxon>
        <taxon>Hypocreomycetidae</taxon>
        <taxon>Hypocreales</taxon>
        <taxon>Ophiocordycipitaceae</taxon>
        <taxon>Ophiocordyceps</taxon>
    </lineage>
</organism>
<keyword evidence="2" id="KW-0560">Oxidoreductase</keyword>
<dbReference type="Proteomes" id="UP000037136">
    <property type="component" value="Unassembled WGS sequence"/>
</dbReference>
<dbReference type="PANTHER" id="PTHR47706">
    <property type="entry name" value="NMRA-LIKE FAMILY PROTEIN"/>
    <property type="match status" value="1"/>
</dbReference>
<dbReference type="PANTHER" id="PTHR47706:SF5">
    <property type="entry name" value="ISOFLAVONE REDUCTASE"/>
    <property type="match status" value="1"/>
</dbReference>
<dbReference type="GO" id="GO:0016491">
    <property type="term" value="F:oxidoreductase activity"/>
    <property type="evidence" value="ECO:0007669"/>
    <property type="project" value="UniProtKB-KW"/>
</dbReference>
<dbReference type="Gene3D" id="3.40.50.720">
    <property type="entry name" value="NAD(P)-binding Rossmann-like Domain"/>
    <property type="match status" value="1"/>
</dbReference>
<gene>
    <name evidence="4" type="ORF">XA68_12852</name>
</gene>
<keyword evidence="1" id="KW-0521">NADP</keyword>
<feature type="domain" description="NmrA-like" evidence="3">
    <location>
        <begin position="5"/>
        <end position="144"/>
    </location>
</feature>
<evidence type="ECO:0000256" key="1">
    <source>
        <dbReference type="ARBA" id="ARBA00022857"/>
    </source>
</evidence>
<reference evidence="4 5" key="2">
    <citation type="journal article" date="2017" name="Sci. Rep.">
        <title>Ant-infecting Ophiocordyceps genomes reveal a high diversity of potential behavioral manipulation genes and a possible major role for enterotoxins.</title>
        <authorList>
            <person name="de Bekker C."/>
            <person name="Ohm R.A."/>
            <person name="Evans H.C."/>
            <person name="Brachmann A."/>
            <person name="Hughes D.P."/>
        </authorList>
    </citation>
    <scope>NUCLEOTIDE SEQUENCE [LARGE SCALE GENOMIC DNA]</scope>
    <source>
        <strain evidence="4 5">SC16a</strain>
    </source>
</reference>